<keyword evidence="1" id="KW-0812">Transmembrane</keyword>
<proteinExistence type="predicted"/>
<dbReference type="EMBL" id="MHPU01000020">
    <property type="protein sequence ID" value="OGZ88539.1"/>
    <property type="molecule type" value="Genomic_DNA"/>
</dbReference>
<organism evidence="2 3">
    <name type="scientific">Candidatus Staskawiczbacteria bacterium RIFOXYD1_FULL_32_13</name>
    <dbReference type="NCBI Taxonomy" id="1802234"/>
    <lineage>
        <taxon>Bacteria</taxon>
        <taxon>Candidatus Staskawicziibacteriota</taxon>
    </lineage>
</organism>
<reference evidence="2 3" key="1">
    <citation type="journal article" date="2016" name="Nat. Commun.">
        <title>Thousands of microbial genomes shed light on interconnected biogeochemical processes in an aquifer system.</title>
        <authorList>
            <person name="Anantharaman K."/>
            <person name="Brown C.T."/>
            <person name="Hug L.A."/>
            <person name="Sharon I."/>
            <person name="Castelle C.J."/>
            <person name="Probst A.J."/>
            <person name="Thomas B.C."/>
            <person name="Singh A."/>
            <person name="Wilkins M.J."/>
            <person name="Karaoz U."/>
            <person name="Brodie E.L."/>
            <person name="Williams K.H."/>
            <person name="Hubbard S.S."/>
            <person name="Banfield J.F."/>
        </authorList>
    </citation>
    <scope>NUCLEOTIDE SEQUENCE [LARGE SCALE GENOMIC DNA]</scope>
</reference>
<keyword evidence="1" id="KW-0472">Membrane</keyword>
<keyword evidence="1" id="KW-1133">Transmembrane helix</keyword>
<feature type="transmembrane region" description="Helical" evidence="1">
    <location>
        <begin position="6"/>
        <end position="29"/>
    </location>
</feature>
<evidence type="ECO:0000313" key="2">
    <source>
        <dbReference type="EMBL" id="OGZ88539.1"/>
    </source>
</evidence>
<evidence type="ECO:0000313" key="3">
    <source>
        <dbReference type="Proteomes" id="UP000178935"/>
    </source>
</evidence>
<sequence>MDILQIIILIVVPSGIIGAIAGGLVNYLSNKNLDRHIRMMEYRRDAYVNVHEILSKFFDTVNEEESNKYTDKLLEYYRKIQIWGSVDVVRNFNKLLEAMAKTSTSETEEAKNERNIIYKQFVISMRNDILNSADLYEEDINIKGVKNN</sequence>
<gene>
    <name evidence="2" type="ORF">A2561_04540</name>
</gene>
<accession>A0A1G2JN52</accession>
<protein>
    <submittedName>
        <fullName evidence="2">Uncharacterized protein</fullName>
    </submittedName>
</protein>
<comment type="caution">
    <text evidence="2">The sequence shown here is derived from an EMBL/GenBank/DDBJ whole genome shotgun (WGS) entry which is preliminary data.</text>
</comment>
<evidence type="ECO:0000256" key="1">
    <source>
        <dbReference type="SAM" id="Phobius"/>
    </source>
</evidence>
<name>A0A1G2JN52_9BACT</name>
<dbReference type="AlphaFoldDB" id="A0A1G2JN52"/>
<dbReference type="Proteomes" id="UP000178935">
    <property type="component" value="Unassembled WGS sequence"/>
</dbReference>